<feature type="signal peptide" evidence="1">
    <location>
        <begin position="1"/>
        <end position="16"/>
    </location>
</feature>
<keyword evidence="1" id="KW-0732">Signal</keyword>
<dbReference type="Proteomes" id="UP000230233">
    <property type="component" value="Chromosome III"/>
</dbReference>
<evidence type="ECO:0000256" key="1">
    <source>
        <dbReference type="SAM" id="SignalP"/>
    </source>
</evidence>
<reference evidence="3" key="1">
    <citation type="submission" date="2017-10" db="EMBL/GenBank/DDBJ databases">
        <title>Rapid genome shrinkage in a self-fertile nematode reveals novel sperm competition proteins.</title>
        <authorList>
            <person name="Yin D."/>
            <person name="Schwarz E.M."/>
            <person name="Thomas C.G."/>
            <person name="Felde R.L."/>
            <person name="Korf I.F."/>
            <person name="Cutter A.D."/>
            <person name="Schartner C.M."/>
            <person name="Ralston E.J."/>
            <person name="Meyer B.J."/>
            <person name="Haag E.S."/>
        </authorList>
    </citation>
    <scope>NUCLEOTIDE SEQUENCE [LARGE SCALE GENOMIC DNA]</scope>
    <source>
        <strain evidence="3">JU1422</strain>
    </source>
</reference>
<protein>
    <submittedName>
        <fullName evidence="2">Uncharacterized protein</fullName>
    </submittedName>
</protein>
<evidence type="ECO:0000313" key="2">
    <source>
        <dbReference type="EMBL" id="PIC40916.1"/>
    </source>
</evidence>
<sequence>MVAEAVLLLLPVVTLLQDPAVTVVLEDSEAILQDLEVPSHRIVPATTRHTRPTTVVPATTHITAQAIMEVTMDTVIMATVTMDTVIMDMATTTTTMDITIARIITIMAPIMDALQVAAVIIKPNKVYFLEFCIFRFRMKIR</sequence>
<comment type="caution">
    <text evidence="2">The sequence shown here is derived from an EMBL/GenBank/DDBJ whole genome shotgun (WGS) entry which is preliminary data.</text>
</comment>
<keyword evidence="3" id="KW-1185">Reference proteome</keyword>
<dbReference type="EMBL" id="PDUG01000003">
    <property type="protein sequence ID" value="PIC40916.1"/>
    <property type="molecule type" value="Genomic_DNA"/>
</dbReference>
<proteinExistence type="predicted"/>
<dbReference type="AlphaFoldDB" id="A0A2G5UNU6"/>
<feature type="chain" id="PRO_5013808222" evidence="1">
    <location>
        <begin position="17"/>
        <end position="141"/>
    </location>
</feature>
<evidence type="ECO:0000313" key="3">
    <source>
        <dbReference type="Proteomes" id="UP000230233"/>
    </source>
</evidence>
<accession>A0A2G5UNU6</accession>
<name>A0A2G5UNU6_9PELO</name>
<gene>
    <name evidence="2" type="primary">Cnig_chr_III.g8511</name>
    <name evidence="2" type="ORF">B9Z55_008511</name>
</gene>
<organism evidence="2 3">
    <name type="scientific">Caenorhabditis nigoni</name>
    <dbReference type="NCBI Taxonomy" id="1611254"/>
    <lineage>
        <taxon>Eukaryota</taxon>
        <taxon>Metazoa</taxon>
        <taxon>Ecdysozoa</taxon>
        <taxon>Nematoda</taxon>
        <taxon>Chromadorea</taxon>
        <taxon>Rhabditida</taxon>
        <taxon>Rhabditina</taxon>
        <taxon>Rhabditomorpha</taxon>
        <taxon>Rhabditoidea</taxon>
        <taxon>Rhabditidae</taxon>
        <taxon>Peloderinae</taxon>
        <taxon>Caenorhabditis</taxon>
    </lineage>
</organism>